<feature type="compositionally biased region" description="Basic and acidic residues" evidence="1">
    <location>
        <begin position="19"/>
        <end position="35"/>
    </location>
</feature>
<comment type="caution">
    <text evidence="2">The sequence shown here is derived from an EMBL/GenBank/DDBJ whole genome shotgun (WGS) entry which is preliminary data.</text>
</comment>
<dbReference type="Proteomes" id="UP000198211">
    <property type="component" value="Unassembled WGS sequence"/>
</dbReference>
<dbReference type="AlphaFoldDB" id="A0A225VA14"/>
<reference evidence="3" key="1">
    <citation type="submission" date="2017-03" db="EMBL/GenBank/DDBJ databases">
        <title>Phytopthora megakarya and P. palmivora, two closely related causual agents of cacao black pod achieved similar genome size and gene model numbers by different mechanisms.</title>
        <authorList>
            <person name="Ali S."/>
            <person name="Shao J."/>
            <person name="Larry D.J."/>
            <person name="Kronmiller B."/>
            <person name="Shen D."/>
            <person name="Strem M.D."/>
            <person name="Melnick R.L."/>
            <person name="Guiltinan M.J."/>
            <person name="Tyler B.M."/>
            <person name="Meinhardt L.W."/>
            <person name="Bailey B.A."/>
        </authorList>
    </citation>
    <scope>NUCLEOTIDE SEQUENCE [LARGE SCALE GENOMIC DNA]</scope>
    <source>
        <strain evidence="3">zdho120</strain>
    </source>
</reference>
<protein>
    <submittedName>
        <fullName evidence="2">Uncharacterized protein</fullName>
    </submittedName>
</protein>
<name>A0A225VA14_9STRA</name>
<organism evidence="2 3">
    <name type="scientific">Phytophthora megakarya</name>
    <dbReference type="NCBI Taxonomy" id="4795"/>
    <lineage>
        <taxon>Eukaryota</taxon>
        <taxon>Sar</taxon>
        <taxon>Stramenopiles</taxon>
        <taxon>Oomycota</taxon>
        <taxon>Peronosporomycetes</taxon>
        <taxon>Peronosporales</taxon>
        <taxon>Peronosporaceae</taxon>
        <taxon>Phytophthora</taxon>
    </lineage>
</organism>
<sequence length="153" mass="16849">MQEEGGQPVRSSRRVQGLRPKEHRILDKVERDNRKRNAALRKVAQEVRDVSNSGEPKAESADSDTHQASSAKNSEDDSAGALESDSRKSDLEDDSQLESSESSDQNEDSGSDQPEVEESDEESVVEVMVKTEPSAEGRVIDSPQRPNEAEIVE</sequence>
<evidence type="ECO:0000256" key="1">
    <source>
        <dbReference type="SAM" id="MobiDB-lite"/>
    </source>
</evidence>
<keyword evidence="3" id="KW-1185">Reference proteome</keyword>
<gene>
    <name evidence="2" type="ORF">PHMEG_00026852</name>
</gene>
<feature type="compositionally biased region" description="Basic and acidic residues" evidence="1">
    <location>
        <begin position="56"/>
        <end position="65"/>
    </location>
</feature>
<feature type="region of interest" description="Disordered" evidence="1">
    <location>
        <begin position="1"/>
        <end position="153"/>
    </location>
</feature>
<evidence type="ECO:0000313" key="2">
    <source>
        <dbReference type="EMBL" id="OWZ01708.1"/>
    </source>
</evidence>
<proteinExistence type="predicted"/>
<accession>A0A225VA14</accession>
<dbReference type="EMBL" id="NBNE01006651">
    <property type="protein sequence ID" value="OWZ01708.1"/>
    <property type="molecule type" value="Genomic_DNA"/>
</dbReference>
<feature type="compositionally biased region" description="Acidic residues" evidence="1">
    <location>
        <begin position="104"/>
        <end position="124"/>
    </location>
</feature>
<evidence type="ECO:0000313" key="3">
    <source>
        <dbReference type="Proteomes" id="UP000198211"/>
    </source>
</evidence>